<organism evidence="2 3">
    <name type="scientific">Paractinoplanes pyxinae</name>
    <dbReference type="NCBI Taxonomy" id="2997416"/>
    <lineage>
        <taxon>Bacteria</taxon>
        <taxon>Bacillati</taxon>
        <taxon>Actinomycetota</taxon>
        <taxon>Actinomycetes</taxon>
        <taxon>Micromonosporales</taxon>
        <taxon>Micromonosporaceae</taxon>
        <taxon>Paractinoplanes</taxon>
    </lineage>
</organism>
<protein>
    <submittedName>
        <fullName evidence="2">LamG domain-containing protein</fullName>
    </submittedName>
</protein>
<sequence>MKLALALVAITGLVVPAAPAAAAPTPTPATTTPPVAAPATAQLVARWTFDAGAVNGRVADASGRGGPALTTRSADQGVLRFDTATPSGRYVSFPTACAGNAATCPRALLETPSIANLNPGTRNFRWSARMLTIKTQVTGSANIMQKGVADTTSQWKMQVGKTNGKAQCVIVGAGSPTVYIARSSASVADGAWHKIVCQRRGTALQVWVDDKLGGQATVPATLSISNTLPLRIGGPNFKTKTDMFHGRLDDVYAELG</sequence>
<dbReference type="Proteomes" id="UP001151002">
    <property type="component" value="Unassembled WGS sequence"/>
</dbReference>
<feature type="chain" id="PRO_5046742853" evidence="1">
    <location>
        <begin position="23"/>
        <end position="256"/>
    </location>
</feature>
<proteinExistence type="predicted"/>
<dbReference type="Gene3D" id="2.60.120.200">
    <property type="match status" value="1"/>
</dbReference>
<accession>A0ABT4AW68</accession>
<dbReference type="InterPro" id="IPR013320">
    <property type="entry name" value="ConA-like_dom_sf"/>
</dbReference>
<keyword evidence="3" id="KW-1185">Reference proteome</keyword>
<name>A0ABT4AW68_9ACTN</name>
<reference evidence="2" key="1">
    <citation type="submission" date="2022-11" db="EMBL/GenBank/DDBJ databases">
        <authorList>
            <person name="Somphong A."/>
            <person name="Phongsopitanun W."/>
        </authorList>
    </citation>
    <scope>NUCLEOTIDE SEQUENCE</scope>
    <source>
        <strain evidence="2">Pm04-4</strain>
    </source>
</reference>
<dbReference type="EMBL" id="JAPNTZ010000003">
    <property type="protein sequence ID" value="MCY1138474.1"/>
    <property type="molecule type" value="Genomic_DNA"/>
</dbReference>
<dbReference type="Pfam" id="PF13385">
    <property type="entry name" value="Laminin_G_3"/>
    <property type="match status" value="1"/>
</dbReference>
<feature type="signal peptide" evidence="1">
    <location>
        <begin position="1"/>
        <end position="22"/>
    </location>
</feature>
<evidence type="ECO:0000313" key="2">
    <source>
        <dbReference type="EMBL" id="MCY1138474.1"/>
    </source>
</evidence>
<dbReference type="RefSeq" id="WP_267562478.1">
    <property type="nucleotide sequence ID" value="NZ_JAPNTZ010000003.1"/>
</dbReference>
<dbReference type="SUPFAM" id="SSF49899">
    <property type="entry name" value="Concanavalin A-like lectins/glucanases"/>
    <property type="match status" value="1"/>
</dbReference>
<keyword evidence="1" id="KW-0732">Signal</keyword>
<evidence type="ECO:0000313" key="3">
    <source>
        <dbReference type="Proteomes" id="UP001151002"/>
    </source>
</evidence>
<gene>
    <name evidence="2" type="ORF">OWR29_10740</name>
</gene>
<comment type="caution">
    <text evidence="2">The sequence shown here is derived from an EMBL/GenBank/DDBJ whole genome shotgun (WGS) entry which is preliminary data.</text>
</comment>
<evidence type="ECO:0000256" key="1">
    <source>
        <dbReference type="SAM" id="SignalP"/>
    </source>
</evidence>